<dbReference type="Pfam" id="PF16555">
    <property type="entry name" value="GramPos_pilinD1"/>
    <property type="match status" value="1"/>
</dbReference>
<name>A0ABW4E583_9LACO</name>
<accession>A0ABW4E583</accession>
<dbReference type="InterPro" id="IPR032364">
    <property type="entry name" value="GramPos_pilinD1_N"/>
</dbReference>
<proteinExistence type="predicted"/>
<sequence>MKARFWWLLGLMLVAFGIAKAPSMTPAAAESDVTITLHKRIYRDARLKDVDKWQYDNQGQEITLGDESFGLNGAHFTVYDATSLFAQAGQPGESEKDFATRMSKMARKEVQALVAKYQLQPAGNTAGAVGQLTTQTVAQEAGVATVTVPTKVAGQNAKYLIVETGVDAEVALNVDVTKLAGPIYVSLPLVVGGEALEDIHVYPKNIGYVRDPYFFKFGVTLAGEHVRLQGAVFALYELQNGVKRYLSLSPVNDLQNEWIESADPLHDPQVNLFISDQNGLVNTGERFLPKGTYYFEELQSVPGYLNNLADQPVKVEVPASWYDEEGNFLPVLVNGEVMDETLSGVVQEATITKGRPRVYNYQKQTPGENKPEPGKPGGGGSQDVLPSLGDVATWMAVILGLALIFAAWLLVWRRKHRNVS</sequence>
<feature type="region of interest" description="Disordered" evidence="1">
    <location>
        <begin position="359"/>
        <end position="383"/>
    </location>
</feature>
<protein>
    <submittedName>
        <fullName evidence="6">Pilin N-terminal domain-containing protein</fullName>
    </submittedName>
</protein>
<feature type="transmembrane region" description="Helical" evidence="2">
    <location>
        <begin position="391"/>
        <end position="412"/>
    </location>
</feature>
<dbReference type="Proteomes" id="UP001597252">
    <property type="component" value="Unassembled WGS sequence"/>
</dbReference>
<dbReference type="Gene3D" id="2.60.40.10">
    <property type="entry name" value="Immunoglobulins"/>
    <property type="match status" value="2"/>
</dbReference>
<feature type="domain" description="Gram-positive pilin subunit D1 N-terminal" evidence="4">
    <location>
        <begin position="31"/>
        <end position="205"/>
    </location>
</feature>
<dbReference type="InterPro" id="IPR041033">
    <property type="entry name" value="SpaA_PFL_dom_1"/>
</dbReference>
<keyword evidence="2" id="KW-0472">Membrane</keyword>
<dbReference type="RefSeq" id="WP_125753341.1">
    <property type="nucleotide sequence ID" value="NZ_JBHTON010000008.1"/>
</dbReference>
<keyword evidence="2" id="KW-1133">Transmembrane helix</keyword>
<evidence type="ECO:0000313" key="6">
    <source>
        <dbReference type="EMBL" id="MFD1484413.1"/>
    </source>
</evidence>
<feature type="chain" id="PRO_5046125990" evidence="3">
    <location>
        <begin position="22"/>
        <end position="420"/>
    </location>
</feature>
<keyword evidence="3" id="KW-0732">Signal</keyword>
<dbReference type="EMBL" id="JBHTON010000008">
    <property type="protein sequence ID" value="MFD1484413.1"/>
    <property type="molecule type" value="Genomic_DNA"/>
</dbReference>
<evidence type="ECO:0000259" key="5">
    <source>
        <dbReference type="Pfam" id="PF17802"/>
    </source>
</evidence>
<gene>
    <name evidence="6" type="ORF">ACFQ5J_04095</name>
</gene>
<dbReference type="Pfam" id="PF17802">
    <property type="entry name" value="SpaA"/>
    <property type="match status" value="1"/>
</dbReference>
<evidence type="ECO:0000313" key="7">
    <source>
        <dbReference type="Proteomes" id="UP001597252"/>
    </source>
</evidence>
<organism evidence="6 7">
    <name type="scientific">Lacticaseibacillus baoqingensis</name>
    <dbReference type="NCBI Taxonomy" id="2486013"/>
    <lineage>
        <taxon>Bacteria</taxon>
        <taxon>Bacillati</taxon>
        <taxon>Bacillota</taxon>
        <taxon>Bacilli</taxon>
        <taxon>Lactobacillales</taxon>
        <taxon>Lactobacillaceae</taxon>
        <taxon>Lacticaseibacillus</taxon>
    </lineage>
</organism>
<evidence type="ECO:0000256" key="1">
    <source>
        <dbReference type="SAM" id="MobiDB-lite"/>
    </source>
</evidence>
<evidence type="ECO:0000259" key="4">
    <source>
        <dbReference type="Pfam" id="PF16555"/>
    </source>
</evidence>
<feature type="signal peptide" evidence="3">
    <location>
        <begin position="1"/>
        <end position="21"/>
    </location>
</feature>
<keyword evidence="7" id="KW-1185">Reference proteome</keyword>
<reference evidence="7" key="1">
    <citation type="journal article" date="2019" name="Int. J. Syst. Evol. Microbiol.">
        <title>The Global Catalogue of Microorganisms (GCM) 10K type strain sequencing project: providing services to taxonomists for standard genome sequencing and annotation.</title>
        <authorList>
            <consortium name="The Broad Institute Genomics Platform"/>
            <consortium name="The Broad Institute Genome Sequencing Center for Infectious Disease"/>
            <person name="Wu L."/>
            <person name="Ma J."/>
        </authorList>
    </citation>
    <scope>NUCLEOTIDE SEQUENCE [LARGE SCALE GENOMIC DNA]</scope>
    <source>
        <strain evidence="7">CCM 8903</strain>
    </source>
</reference>
<feature type="domain" description="SpaA-like prealbumin fold" evidence="5">
    <location>
        <begin position="227"/>
        <end position="319"/>
    </location>
</feature>
<dbReference type="InterPro" id="IPR013783">
    <property type="entry name" value="Ig-like_fold"/>
</dbReference>
<keyword evidence="2" id="KW-0812">Transmembrane</keyword>
<evidence type="ECO:0000256" key="3">
    <source>
        <dbReference type="SAM" id="SignalP"/>
    </source>
</evidence>
<evidence type="ECO:0000256" key="2">
    <source>
        <dbReference type="SAM" id="Phobius"/>
    </source>
</evidence>
<comment type="caution">
    <text evidence="6">The sequence shown here is derived from an EMBL/GenBank/DDBJ whole genome shotgun (WGS) entry which is preliminary data.</text>
</comment>